<dbReference type="RefSeq" id="XP_010434986.1">
    <property type="nucleotide sequence ID" value="XM_010436684.2"/>
</dbReference>
<dbReference type="PANTHER" id="PTHR46410">
    <property type="entry name" value="AT-RICH INTERACTIVE DOMAIN-CONTAINING PROTEIN 2"/>
    <property type="match status" value="1"/>
</dbReference>
<dbReference type="PROSITE" id="PS51011">
    <property type="entry name" value="ARID"/>
    <property type="match status" value="1"/>
</dbReference>
<dbReference type="CDD" id="cd00167">
    <property type="entry name" value="SANT"/>
    <property type="match status" value="1"/>
</dbReference>
<dbReference type="SUPFAM" id="SSF46774">
    <property type="entry name" value="ARID-like"/>
    <property type="match status" value="1"/>
</dbReference>
<reference evidence="5" key="1">
    <citation type="journal article" date="2014" name="Nat. Commun.">
        <title>The emerging biofuel crop Camelina sativa retains a highly undifferentiated hexaploid genome structure.</title>
        <authorList>
            <person name="Kagale S."/>
            <person name="Koh C."/>
            <person name="Nixon J."/>
            <person name="Bollina V."/>
            <person name="Clarke W.E."/>
            <person name="Tuteja R."/>
            <person name="Spillane C."/>
            <person name="Robinson S.J."/>
            <person name="Links M.G."/>
            <person name="Clarke C."/>
            <person name="Higgins E.E."/>
            <person name="Huebert T."/>
            <person name="Sharpe A.G."/>
            <person name="Parkin I.A."/>
        </authorList>
    </citation>
    <scope>NUCLEOTIDE SEQUENCE [LARGE SCALE GENOMIC DNA]</scope>
    <source>
        <strain evidence="5">cv. DH55</strain>
    </source>
</reference>
<keyword evidence="5" id="KW-1185">Reference proteome</keyword>
<keyword evidence="1" id="KW-0539">Nucleus</keyword>
<dbReference type="InterPro" id="IPR036431">
    <property type="entry name" value="ARID_dom_sf"/>
</dbReference>
<evidence type="ECO:0000256" key="1">
    <source>
        <dbReference type="ARBA" id="ARBA00023242"/>
    </source>
</evidence>
<dbReference type="SMART" id="SM01189">
    <property type="entry name" value="ELM2"/>
    <property type="match status" value="1"/>
</dbReference>
<feature type="domain" description="ELM2" evidence="4">
    <location>
        <begin position="333"/>
        <end position="377"/>
    </location>
</feature>
<reference evidence="6" key="2">
    <citation type="submission" date="2025-08" db="UniProtKB">
        <authorList>
            <consortium name="RefSeq"/>
        </authorList>
    </citation>
    <scope>IDENTIFICATION</scope>
    <source>
        <tissue evidence="6">Leaf</tissue>
    </source>
</reference>
<accession>A0ABM0U2U4</accession>
<evidence type="ECO:0000256" key="2">
    <source>
        <dbReference type="SAM" id="MobiDB-lite"/>
    </source>
</evidence>
<dbReference type="SMART" id="SM01014">
    <property type="entry name" value="ARID"/>
    <property type="match status" value="1"/>
</dbReference>
<dbReference type="PROSITE" id="PS51156">
    <property type="entry name" value="ELM2"/>
    <property type="match status" value="1"/>
</dbReference>
<dbReference type="SMART" id="SM00501">
    <property type="entry name" value="BRIGHT"/>
    <property type="match status" value="1"/>
</dbReference>
<evidence type="ECO:0000259" key="3">
    <source>
        <dbReference type="PROSITE" id="PS51011"/>
    </source>
</evidence>
<sequence>MAGCSGSNFSSGPYIDVRVEYLNECENRLKKLFRQALLFFLEEEANGKPLPVILGNGKKVNLFKLFVFVCEIDGFDSVSWNGLWELVAEKLGLDSSVSPTLRLVYSKYLNRLEKWVMENSRKVKLEDPVVRKIGSYVGLLHELGFGLKSFLENGKRQKRNRAVALGCKNIEESHHRKKLRHDNNNEGVGTSCPVVSDASVVCLEQQVDIPEMLKWLTSVAISPHDPSIGVIPHSWKWKKFTGKEYYIQVIKAKNALLLQRHNAAVRFTYSPLMGNLTVHPSMYDDQRPSLGSLRYSTRNPKVSKHQSSGREVIAGTCRATGLQVPKQPQFPRRNVGVGPRYQAVVDEWTEPGLESDSKWLGTRVWPPLENNEAVEDLVGKGRAKSCSCDTLISNSVECIRFHIAENRMELRRDLGDVFFHWRFNQMGEEVSLRWTEREEKKFKMMMISNPKSLWKNAARLFRGKNREELVHYYFNVFLINRRRYQNRVTPRHIDSDDDSESFGSVGPSYGRSAVTSPDSDIMICSQNSQCGEVID</sequence>
<proteinExistence type="predicted"/>
<dbReference type="Pfam" id="PF01388">
    <property type="entry name" value="ARID"/>
    <property type="match status" value="1"/>
</dbReference>
<feature type="region of interest" description="Disordered" evidence="2">
    <location>
        <begin position="490"/>
        <end position="509"/>
    </location>
</feature>
<dbReference type="PANTHER" id="PTHR46410:SF18">
    <property type="entry name" value="AT-RICH INTERACTIVE DOMAIN-CONTAINING PROTEIN 2"/>
    <property type="match status" value="1"/>
</dbReference>
<evidence type="ECO:0000313" key="6">
    <source>
        <dbReference type="RefSeq" id="XP_010434986.1"/>
    </source>
</evidence>
<gene>
    <name evidence="6" type="primary">LOC104718863</name>
</gene>
<dbReference type="Gene3D" id="1.10.150.60">
    <property type="entry name" value="ARID DNA-binding domain"/>
    <property type="match status" value="1"/>
</dbReference>
<dbReference type="InterPro" id="IPR001005">
    <property type="entry name" value="SANT/Myb"/>
</dbReference>
<name>A0ABM0U2U4_CAMSA</name>
<evidence type="ECO:0000259" key="4">
    <source>
        <dbReference type="PROSITE" id="PS51156"/>
    </source>
</evidence>
<organism evidence="5 6">
    <name type="scientific">Camelina sativa</name>
    <name type="common">False flax</name>
    <name type="synonym">Myagrum sativum</name>
    <dbReference type="NCBI Taxonomy" id="90675"/>
    <lineage>
        <taxon>Eukaryota</taxon>
        <taxon>Viridiplantae</taxon>
        <taxon>Streptophyta</taxon>
        <taxon>Embryophyta</taxon>
        <taxon>Tracheophyta</taxon>
        <taxon>Spermatophyta</taxon>
        <taxon>Magnoliopsida</taxon>
        <taxon>eudicotyledons</taxon>
        <taxon>Gunneridae</taxon>
        <taxon>Pentapetalae</taxon>
        <taxon>rosids</taxon>
        <taxon>malvids</taxon>
        <taxon>Brassicales</taxon>
        <taxon>Brassicaceae</taxon>
        <taxon>Camelineae</taxon>
        <taxon>Camelina</taxon>
    </lineage>
</organism>
<evidence type="ECO:0000313" key="5">
    <source>
        <dbReference type="Proteomes" id="UP000694864"/>
    </source>
</evidence>
<dbReference type="InterPro" id="IPR001606">
    <property type="entry name" value="ARID_dom"/>
</dbReference>
<dbReference type="InterPro" id="IPR000949">
    <property type="entry name" value="ELM2_dom"/>
</dbReference>
<dbReference type="Proteomes" id="UP000694864">
    <property type="component" value="Chromosome 2"/>
</dbReference>
<dbReference type="GeneID" id="104718863"/>
<protein>
    <submittedName>
        <fullName evidence="6">AT-rich interactive domain-containing protein 2-like</fullName>
    </submittedName>
</protein>
<dbReference type="CDD" id="cd16100">
    <property type="entry name" value="ARID"/>
    <property type="match status" value="1"/>
</dbReference>
<feature type="domain" description="ARID" evidence="3">
    <location>
        <begin position="27"/>
        <end position="117"/>
    </location>
</feature>